<evidence type="ECO:0000313" key="2">
    <source>
        <dbReference type="Proteomes" id="UP000069940"/>
    </source>
</evidence>
<protein>
    <submittedName>
        <fullName evidence="1">Uncharacterized protein</fullName>
    </submittedName>
</protein>
<name>A0ABM1YGE0_AEDAL</name>
<dbReference type="Proteomes" id="UP000069940">
    <property type="component" value="Unassembled WGS sequence"/>
</dbReference>
<sequence>MELLERCSNCAELPICDIDELPLPDLSFDETLDLEDLSYASYRQSGDAVDVEELFTVSPALTQPVSLLSDLAQNEEFLLKSFSSDHRISPTLQLPLLANDDDDEETQTEEKITTSKTIPNIAQFFVAGCFDKEEADSQAAASLPTESNARAIEADIATANTMQVDDSRTDQSSVHEWSNEGVMSSITMDSSLELSAQQQSMELSSNRTDYFCGEGEQEKHTQPIRMNLTKSKTMIINIPGRPLDAQSHMDCYCSACIKSAAFQSKQRSQTIGKETVQHEIRDEDAAQAKMRRIYDKFEGVHFPTGKYDHCRPFVRTANEDLRKSTKIAKR</sequence>
<organism evidence="1 2">
    <name type="scientific">Aedes albopictus</name>
    <name type="common">Asian tiger mosquito</name>
    <name type="synonym">Stegomyia albopicta</name>
    <dbReference type="NCBI Taxonomy" id="7160"/>
    <lineage>
        <taxon>Eukaryota</taxon>
        <taxon>Metazoa</taxon>
        <taxon>Ecdysozoa</taxon>
        <taxon>Arthropoda</taxon>
        <taxon>Hexapoda</taxon>
        <taxon>Insecta</taxon>
        <taxon>Pterygota</taxon>
        <taxon>Neoptera</taxon>
        <taxon>Endopterygota</taxon>
        <taxon>Diptera</taxon>
        <taxon>Nematocera</taxon>
        <taxon>Culicoidea</taxon>
        <taxon>Culicidae</taxon>
        <taxon>Culicinae</taxon>
        <taxon>Aedini</taxon>
        <taxon>Aedes</taxon>
        <taxon>Stegomyia</taxon>
    </lineage>
</organism>
<dbReference type="EnsemblMetazoa" id="AALFPA23_008876.R12148">
    <property type="protein sequence ID" value="AALFPA23_008876.P12148"/>
    <property type="gene ID" value="AALFPA23_008876"/>
</dbReference>
<proteinExistence type="predicted"/>
<evidence type="ECO:0000313" key="1">
    <source>
        <dbReference type="EnsemblMetazoa" id="AALFPA23_008876.P12148"/>
    </source>
</evidence>
<reference evidence="1" key="2">
    <citation type="submission" date="2025-05" db="UniProtKB">
        <authorList>
            <consortium name="EnsemblMetazoa"/>
        </authorList>
    </citation>
    <scope>IDENTIFICATION</scope>
    <source>
        <strain evidence="1">Foshan</strain>
    </source>
</reference>
<accession>A0ABM1YGE0</accession>
<keyword evidence="2" id="KW-1185">Reference proteome</keyword>
<dbReference type="GeneID" id="115270124"/>
<reference evidence="2" key="1">
    <citation type="journal article" date="2015" name="Proc. Natl. Acad. Sci. U.S.A.">
        <title>Genome sequence of the Asian Tiger mosquito, Aedes albopictus, reveals insights into its biology, genetics, and evolution.</title>
        <authorList>
            <person name="Chen X.G."/>
            <person name="Jiang X."/>
            <person name="Gu J."/>
            <person name="Xu M."/>
            <person name="Wu Y."/>
            <person name="Deng Y."/>
            <person name="Zhang C."/>
            <person name="Bonizzoni M."/>
            <person name="Dermauw W."/>
            <person name="Vontas J."/>
            <person name="Armbruster P."/>
            <person name="Huang X."/>
            <person name="Yang Y."/>
            <person name="Zhang H."/>
            <person name="He W."/>
            <person name="Peng H."/>
            <person name="Liu Y."/>
            <person name="Wu K."/>
            <person name="Chen J."/>
            <person name="Lirakis M."/>
            <person name="Topalis P."/>
            <person name="Van Leeuwen T."/>
            <person name="Hall A.B."/>
            <person name="Jiang X."/>
            <person name="Thorpe C."/>
            <person name="Mueller R.L."/>
            <person name="Sun C."/>
            <person name="Waterhouse R.M."/>
            <person name="Yan G."/>
            <person name="Tu Z.J."/>
            <person name="Fang X."/>
            <person name="James A.A."/>
        </authorList>
    </citation>
    <scope>NUCLEOTIDE SEQUENCE [LARGE SCALE GENOMIC DNA]</scope>
    <source>
        <strain evidence="2">Foshan</strain>
    </source>
</reference>
<dbReference type="RefSeq" id="XP_062701619.1">
    <property type="nucleotide sequence ID" value="XM_062845635.1"/>
</dbReference>